<gene>
    <name evidence="2" type="ORF">PX52LOC_02057</name>
</gene>
<keyword evidence="1" id="KW-1133">Transmembrane helix</keyword>
<proteinExistence type="predicted"/>
<evidence type="ECO:0000256" key="1">
    <source>
        <dbReference type="SAM" id="Phobius"/>
    </source>
</evidence>
<dbReference type="KEGG" id="lrs:PX52LOC_02057"/>
<feature type="transmembrane region" description="Helical" evidence="1">
    <location>
        <begin position="83"/>
        <end position="103"/>
    </location>
</feature>
<keyword evidence="1" id="KW-0472">Membrane</keyword>
<accession>A0A5C1AAA7</accession>
<sequence length="196" mass="21408">MPTDELGSLSQKARTKSLRTARIIMLLLGILVFAVNLTTGLMAKTFVDVEIDREVRDLQSKGMVIDQEKLQPLRESAIRAAELASFLAAGVGMILILLGFLIYRAPVACTVTGFVLYLGYWFAAIAIAVSSNDRAEDVGKAFGQAICSGLLVRVIIIFCFVKAIRAAVAYQNEAKARLRDDSNDFDRTPESPFESA</sequence>
<organism evidence="2 3">
    <name type="scientific">Limnoglobus roseus</name>
    <dbReference type="NCBI Taxonomy" id="2598579"/>
    <lineage>
        <taxon>Bacteria</taxon>
        <taxon>Pseudomonadati</taxon>
        <taxon>Planctomycetota</taxon>
        <taxon>Planctomycetia</taxon>
        <taxon>Gemmatales</taxon>
        <taxon>Gemmataceae</taxon>
        <taxon>Limnoglobus</taxon>
    </lineage>
</organism>
<evidence type="ECO:0000313" key="3">
    <source>
        <dbReference type="Proteomes" id="UP000324974"/>
    </source>
</evidence>
<feature type="transmembrane region" description="Helical" evidence="1">
    <location>
        <begin position="141"/>
        <end position="161"/>
    </location>
</feature>
<name>A0A5C1AAA7_9BACT</name>
<protein>
    <submittedName>
        <fullName evidence="2">Uncharacterized protein</fullName>
    </submittedName>
</protein>
<reference evidence="3" key="1">
    <citation type="submission" date="2019-08" db="EMBL/GenBank/DDBJ databases">
        <title>Limnoglobus roseus gen. nov., sp. nov., a novel freshwater planctomycete with a giant genome from the family Gemmataceae.</title>
        <authorList>
            <person name="Kulichevskaya I.S."/>
            <person name="Naumoff D.G."/>
            <person name="Miroshnikov K."/>
            <person name="Ivanova A."/>
            <person name="Philippov D.A."/>
            <person name="Hakobyan A."/>
            <person name="Rijpstra I.C."/>
            <person name="Sinninghe Damste J.S."/>
            <person name="Liesack W."/>
            <person name="Dedysh S.N."/>
        </authorList>
    </citation>
    <scope>NUCLEOTIDE SEQUENCE [LARGE SCALE GENOMIC DNA]</scope>
    <source>
        <strain evidence="3">PX52</strain>
    </source>
</reference>
<dbReference type="Proteomes" id="UP000324974">
    <property type="component" value="Chromosome"/>
</dbReference>
<keyword evidence="1" id="KW-0812">Transmembrane</keyword>
<dbReference type="RefSeq" id="WP_149109987.1">
    <property type="nucleotide sequence ID" value="NZ_CP042425.1"/>
</dbReference>
<feature type="transmembrane region" description="Helical" evidence="1">
    <location>
        <begin position="21"/>
        <end position="43"/>
    </location>
</feature>
<keyword evidence="3" id="KW-1185">Reference proteome</keyword>
<feature type="transmembrane region" description="Helical" evidence="1">
    <location>
        <begin position="110"/>
        <end position="129"/>
    </location>
</feature>
<evidence type="ECO:0000313" key="2">
    <source>
        <dbReference type="EMBL" id="QEL15147.1"/>
    </source>
</evidence>
<dbReference type="EMBL" id="CP042425">
    <property type="protein sequence ID" value="QEL15147.1"/>
    <property type="molecule type" value="Genomic_DNA"/>
</dbReference>
<dbReference type="AlphaFoldDB" id="A0A5C1AAA7"/>